<dbReference type="CDD" id="cd00757">
    <property type="entry name" value="ThiF_MoeB_HesA_family"/>
    <property type="match status" value="1"/>
</dbReference>
<dbReference type="PROSITE" id="PS50206">
    <property type="entry name" value="RHODANESE_3"/>
    <property type="match status" value="1"/>
</dbReference>
<keyword evidence="2" id="KW-0547">Nucleotide-binding</keyword>
<dbReference type="GO" id="GO:0016779">
    <property type="term" value="F:nucleotidyltransferase activity"/>
    <property type="evidence" value="ECO:0007669"/>
    <property type="project" value="TreeGrafter"/>
</dbReference>
<evidence type="ECO:0000256" key="4">
    <source>
        <dbReference type="SAM" id="MobiDB-lite"/>
    </source>
</evidence>
<evidence type="ECO:0000313" key="6">
    <source>
        <dbReference type="EMBL" id="CAD8223223.1"/>
    </source>
</evidence>
<dbReference type="PANTHER" id="PTHR10953">
    <property type="entry name" value="UBIQUITIN-ACTIVATING ENZYME E1"/>
    <property type="match status" value="1"/>
</dbReference>
<dbReference type="EMBL" id="HBDX01004585">
    <property type="protein sequence ID" value="CAD8223223.1"/>
    <property type="molecule type" value="Transcribed_RNA"/>
</dbReference>
<dbReference type="SMART" id="SM00450">
    <property type="entry name" value="RHOD"/>
    <property type="match status" value="1"/>
</dbReference>
<dbReference type="Pfam" id="PF00899">
    <property type="entry name" value="ThiF"/>
    <property type="match status" value="1"/>
</dbReference>
<evidence type="ECO:0000259" key="5">
    <source>
        <dbReference type="PROSITE" id="PS50206"/>
    </source>
</evidence>
<evidence type="ECO:0000256" key="1">
    <source>
        <dbReference type="ARBA" id="ARBA00022679"/>
    </source>
</evidence>
<dbReference type="Gene3D" id="3.40.250.10">
    <property type="entry name" value="Rhodanese-like domain"/>
    <property type="match status" value="1"/>
</dbReference>
<evidence type="ECO:0000256" key="2">
    <source>
        <dbReference type="ARBA" id="ARBA00022741"/>
    </source>
</evidence>
<dbReference type="FunFam" id="3.40.50.720:FF:000033">
    <property type="entry name" value="Adenylyltransferase and sulfurtransferase MOCS3"/>
    <property type="match status" value="1"/>
</dbReference>
<dbReference type="AlphaFoldDB" id="A0A7R9T437"/>
<keyword evidence="1" id="KW-0808">Transferase</keyword>
<dbReference type="Gene3D" id="3.40.50.720">
    <property type="entry name" value="NAD(P)-binding Rossmann-like Domain"/>
    <property type="match status" value="1"/>
</dbReference>
<dbReference type="SUPFAM" id="SSF52821">
    <property type="entry name" value="Rhodanese/Cell cycle control phosphatase"/>
    <property type="match status" value="1"/>
</dbReference>
<dbReference type="GO" id="GO:0008641">
    <property type="term" value="F:ubiquitin-like modifier activating enzyme activity"/>
    <property type="evidence" value="ECO:0007669"/>
    <property type="project" value="InterPro"/>
</dbReference>
<feature type="domain" description="Rhodanese" evidence="5">
    <location>
        <begin position="358"/>
        <end position="456"/>
    </location>
</feature>
<dbReference type="CDD" id="cd00158">
    <property type="entry name" value="RHOD"/>
    <property type="match status" value="1"/>
</dbReference>
<reference evidence="6" key="1">
    <citation type="submission" date="2021-01" db="EMBL/GenBank/DDBJ databases">
        <authorList>
            <person name="Corre E."/>
            <person name="Pelletier E."/>
            <person name="Niang G."/>
            <person name="Scheremetjew M."/>
            <person name="Finn R."/>
            <person name="Kale V."/>
            <person name="Holt S."/>
            <person name="Cochrane G."/>
            <person name="Meng A."/>
            <person name="Brown T."/>
            <person name="Cohen L."/>
        </authorList>
    </citation>
    <scope>NUCLEOTIDE SEQUENCE</scope>
    <source>
        <strain evidence="6">Clade-A-BCC118000</strain>
    </source>
</reference>
<feature type="compositionally biased region" description="Basic and acidic residues" evidence="4">
    <location>
        <begin position="333"/>
        <end position="344"/>
    </location>
</feature>
<dbReference type="InterPro" id="IPR000594">
    <property type="entry name" value="ThiF_NAD_FAD-bd"/>
</dbReference>
<protein>
    <recommendedName>
        <fullName evidence="5">Rhodanese domain-containing protein</fullName>
    </recommendedName>
</protein>
<accession>A0A7R9T437</accession>
<dbReference type="InterPro" id="IPR045886">
    <property type="entry name" value="ThiF/MoeB/HesA"/>
</dbReference>
<sequence length="458" mass="48292">MPAETETARKYHIVGDYATALNPRNDARSVEKYARHLVLRPHGARIQRALCAARVLVVGCGGLGCPCAIYLAASGVGTLGLCDADAVELSNLHRQVGHSTAATGTSKAKSLAARCEGLNDGVRVVVRETFATTENVMELVAGYDLVCDCSDNPRTRYLLSDACASAEIPLVSAACVGFEGQLTVLCGTRAWNDDDESFGEFAPAPCYRCLFPTPPASGDAGTCGASGVLGPLPGIVGTFQALEAMKTLAGVGESMRGKMLTFDALSARPTMTLNMREQRDAACACCSTLTSHDGRFDVATYDYDAFLSSTPCPMRGRKARRGGVDVNAPPKFGAREMPERDGGGWRRVDAKAATTYVKDEGVTVVDVRPKHMYDAAHIPGSISLPIETLDVETWNGAVGAAVEGYRLCFVCAGGNNSQRAAQWFVDAKVATAAPASVVDVCGGLAAMRDAGYDVPRLD</sequence>
<dbReference type="InterPro" id="IPR035985">
    <property type="entry name" value="Ubiquitin-activating_enz"/>
</dbReference>
<dbReference type="GO" id="GO:0004792">
    <property type="term" value="F:thiosulfate-cyanide sulfurtransferase activity"/>
    <property type="evidence" value="ECO:0007669"/>
    <property type="project" value="TreeGrafter"/>
</dbReference>
<dbReference type="GO" id="GO:0005524">
    <property type="term" value="F:ATP binding"/>
    <property type="evidence" value="ECO:0007669"/>
    <property type="project" value="UniProtKB-KW"/>
</dbReference>
<dbReference type="InterPro" id="IPR036873">
    <property type="entry name" value="Rhodanese-like_dom_sf"/>
</dbReference>
<evidence type="ECO:0000256" key="3">
    <source>
        <dbReference type="ARBA" id="ARBA00022840"/>
    </source>
</evidence>
<gene>
    <name evidence="6" type="ORF">OLUC0939_LOCUS3947</name>
</gene>
<dbReference type="SUPFAM" id="SSF69572">
    <property type="entry name" value="Activating enzymes of the ubiquitin-like proteins"/>
    <property type="match status" value="1"/>
</dbReference>
<dbReference type="InterPro" id="IPR001763">
    <property type="entry name" value="Rhodanese-like_dom"/>
</dbReference>
<dbReference type="PANTHER" id="PTHR10953:SF102">
    <property type="entry name" value="ADENYLYLTRANSFERASE AND SULFURTRANSFERASE MOCS3"/>
    <property type="match status" value="1"/>
</dbReference>
<keyword evidence="3" id="KW-0067">ATP-binding</keyword>
<dbReference type="Pfam" id="PF00581">
    <property type="entry name" value="Rhodanese"/>
    <property type="match status" value="1"/>
</dbReference>
<organism evidence="6">
    <name type="scientific">Ostreococcus sp. 'lucimarinus'</name>
    <dbReference type="NCBI Taxonomy" id="242159"/>
    <lineage>
        <taxon>Eukaryota</taxon>
        <taxon>Viridiplantae</taxon>
        <taxon>Chlorophyta</taxon>
        <taxon>Mamiellophyceae</taxon>
        <taxon>Mamiellales</taxon>
        <taxon>Bathycoccaceae</taxon>
        <taxon>Ostreococcus</taxon>
    </lineage>
</organism>
<dbReference type="GO" id="GO:0005737">
    <property type="term" value="C:cytoplasm"/>
    <property type="evidence" value="ECO:0007669"/>
    <property type="project" value="TreeGrafter"/>
</dbReference>
<feature type="region of interest" description="Disordered" evidence="4">
    <location>
        <begin position="318"/>
        <end position="344"/>
    </location>
</feature>
<name>A0A7R9T437_9CHLO</name>
<proteinExistence type="predicted"/>